<dbReference type="PANTHER" id="PTHR46713:SF1">
    <property type="entry name" value="F13M7.16 PROTEIN"/>
    <property type="match status" value="1"/>
</dbReference>
<reference evidence="4" key="1">
    <citation type="journal article" date="2012" name="Proc. Natl. Acad. Sci. U.S.A.">
        <title>Antigenic diversity is generated by distinct evolutionary mechanisms in African trypanosome species.</title>
        <authorList>
            <person name="Jackson A.P."/>
            <person name="Berry A."/>
            <person name="Aslett M."/>
            <person name="Allison H.C."/>
            <person name="Burton P."/>
            <person name="Vavrova-Anderson J."/>
            <person name="Brown R."/>
            <person name="Browne H."/>
            <person name="Corton N."/>
            <person name="Hauser H."/>
            <person name="Gamble J."/>
            <person name="Gilderthorp R."/>
            <person name="Marcello L."/>
            <person name="McQuillan J."/>
            <person name="Otto T.D."/>
            <person name="Quail M.A."/>
            <person name="Sanders M.J."/>
            <person name="van Tonder A."/>
            <person name="Ginger M.L."/>
            <person name="Field M.C."/>
            <person name="Barry J.D."/>
            <person name="Hertz-Fowler C."/>
            <person name="Berriman M."/>
        </authorList>
    </citation>
    <scope>NUCLEOTIDE SEQUENCE</scope>
    <source>
        <strain evidence="4">IL3000</strain>
    </source>
</reference>
<protein>
    <recommendedName>
        <fullName evidence="3">PUB domain-containing protein</fullName>
    </recommendedName>
</protein>
<evidence type="ECO:0000256" key="1">
    <source>
        <dbReference type="SAM" id="Coils"/>
    </source>
</evidence>
<sequence length="352" mass="40007">MAEQKEAENIPANEEGTSSDCSESEKKKYYISQALFELLQAKGFSDNAIKKSIVAGCVDEGTCTQWIKMHEGHPELDTPLEPGVQVVVRMKRILSEEEKEAKVKELREKARAIAEQEKRQAQEDERRRILMGRKALETREALDKIRRESEQAAFKKEKQQNLVARRRIRTQILTDKYIREGFKPEDARRRAEEQLDEEDRNRREQMLAQANVKQEDKPATSEVQSPSVWNVRAVTPLSKIFDQPPLPVSSFPELVAAVFNLEDAATSRHCVTMLRTILTNICAHPFDTTKRTLKTSTSAFCTKLLPVQPALQLLHACGFRLSTDPDGTETIAATTVVFRVINHAIEILSHQT</sequence>
<dbReference type="VEuPathDB" id="TriTrypDB:TcIL3000_10_3710"/>
<evidence type="ECO:0000313" key="4">
    <source>
        <dbReference type="EMBL" id="CCC93610.1"/>
    </source>
</evidence>
<evidence type="ECO:0000259" key="3">
    <source>
        <dbReference type="Pfam" id="PF09409"/>
    </source>
</evidence>
<feature type="region of interest" description="Disordered" evidence="2">
    <location>
        <begin position="1"/>
        <end position="24"/>
    </location>
</feature>
<feature type="coiled-coil region" evidence="1">
    <location>
        <begin position="96"/>
        <end position="127"/>
    </location>
</feature>
<dbReference type="CDD" id="cd09212">
    <property type="entry name" value="PUB"/>
    <property type="match status" value="1"/>
</dbReference>
<dbReference type="EMBL" id="HE575323">
    <property type="protein sequence ID" value="CCC93610.1"/>
    <property type="molecule type" value="Genomic_DNA"/>
</dbReference>
<evidence type="ECO:0000256" key="2">
    <source>
        <dbReference type="SAM" id="MobiDB-lite"/>
    </source>
</evidence>
<dbReference type="SUPFAM" id="SSF143503">
    <property type="entry name" value="PUG domain-like"/>
    <property type="match status" value="1"/>
</dbReference>
<name>G0UW44_TRYCI</name>
<feature type="domain" description="PUB" evidence="3">
    <location>
        <begin position="267"/>
        <end position="329"/>
    </location>
</feature>
<dbReference type="Pfam" id="PF09409">
    <property type="entry name" value="PUB"/>
    <property type="match status" value="1"/>
</dbReference>
<organism evidence="4">
    <name type="scientific">Trypanosoma congolense (strain IL3000)</name>
    <dbReference type="NCBI Taxonomy" id="1068625"/>
    <lineage>
        <taxon>Eukaryota</taxon>
        <taxon>Discoba</taxon>
        <taxon>Euglenozoa</taxon>
        <taxon>Kinetoplastea</taxon>
        <taxon>Metakinetoplastina</taxon>
        <taxon>Trypanosomatida</taxon>
        <taxon>Trypanosomatidae</taxon>
        <taxon>Trypanosoma</taxon>
        <taxon>Nannomonas</taxon>
    </lineage>
</organism>
<gene>
    <name evidence="4" type="ORF">TCIL3000_10_3710</name>
</gene>
<dbReference type="InterPro" id="IPR018997">
    <property type="entry name" value="PUB_domain"/>
</dbReference>
<dbReference type="InterPro" id="IPR036339">
    <property type="entry name" value="PUB-like_dom_sf"/>
</dbReference>
<dbReference type="AlphaFoldDB" id="G0UW44"/>
<keyword evidence="1" id="KW-0175">Coiled coil</keyword>
<proteinExistence type="predicted"/>
<accession>G0UW44</accession>
<dbReference type="Gene3D" id="1.20.58.2190">
    <property type="match status" value="1"/>
</dbReference>
<dbReference type="PANTHER" id="PTHR46713">
    <property type="entry name" value="F13M7.16 PROTEIN"/>
    <property type="match status" value="1"/>
</dbReference>